<dbReference type="Gene3D" id="3.40.30.120">
    <property type="match status" value="1"/>
</dbReference>
<dbReference type="InterPro" id="IPR002938">
    <property type="entry name" value="FAD-bd"/>
</dbReference>
<dbReference type="Pfam" id="PF21274">
    <property type="entry name" value="Rng_hyd_C"/>
    <property type="match status" value="1"/>
</dbReference>
<dbReference type="NCBIfam" id="NF004780">
    <property type="entry name" value="PRK06126.1"/>
    <property type="match status" value="1"/>
</dbReference>
<feature type="domain" description="FAD-binding" evidence="4">
    <location>
        <begin position="4"/>
        <end position="355"/>
    </location>
</feature>
<evidence type="ECO:0000259" key="4">
    <source>
        <dbReference type="Pfam" id="PF01494"/>
    </source>
</evidence>
<dbReference type="InterPro" id="IPR050641">
    <property type="entry name" value="RIFMO-like"/>
</dbReference>
<proteinExistence type="predicted"/>
<evidence type="ECO:0000256" key="2">
    <source>
        <dbReference type="ARBA" id="ARBA00022630"/>
    </source>
</evidence>
<dbReference type="PRINTS" id="PR00420">
    <property type="entry name" value="RNGMNOXGNASE"/>
</dbReference>
<sequence>MTIETQVLVVGAGPVGLALAIELGTHGIHVIVVEKSDRTGDSPRAKTTNVRTRTLLRRWGIADRLAEASPFGVDYPNDVKFVTSLAGNLLANFPNAFNGYPVRADEYPEHAQWIPQYTLERILLEHASSLPTVEIRLGAAFIGAGQDEGHVTSSIETRDGSYNIRSAFLVGADGSRSSVRNLIGAKMEGRSRIVRAYNIVFRAPGLATAHRQGPAVIYWQVGPSGLSTIGPMDQGDLWFFMPAFLDENETLTHEEAIEQIKMTTGIDLPYEILSADIWYANELVADRHRLGRIFLAGDACHLHPPFGGHGMNMGVGDAVDLGWKIAAQLKDWGGPRLLDSYQSERRPIHQAVVNEAISTMREHVRLSWRPELDEASPEGDALRDELRQKIESMRRQEFYSLGTVLGLRYEGSPIILSEPGEAPPHVSSVYTPSARPGGLAPHAWLPDGRSLYDLFGNGFAIVASSDVGEEELDLIRAEAEQMKLPLEIARPDGINVTELYGARLALVRPDQYVAWRGDQWEPVLAQAAGW</sequence>
<evidence type="ECO:0000256" key="1">
    <source>
        <dbReference type="ARBA" id="ARBA00001974"/>
    </source>
</evidence>
<dbReference type="PANTHER" id="PTHR43004:SF19">
    <property type="entry name" value="BINDING MONOOXYGENASE, PUTATIVE (JCVI)-RELATED"/>
    <property type="match status" value="1"/>
</dbReference>
<dbReference type="EMBL" id="LBIC01000006">
    <property type="protein sequence ID" value="KKW91638.1"/>
    <property type="molecule type" value="Genomic_DNA"/>
</dbReference>
<protein>
    <recommendedName>
        <fullName evidence="4">FAD-binding domain-containing protein</fullName>
    </recommendedName>
</protein>
<dbReference type="RefSeq" id="WP_046764365.1">
    <property type="nucleotide sequence ID" value="NZ_LBIC01000006.1"/>
</dbReference>
<gene>
    <name evidence="5" type="ORF">YP76_14800</name>
</gene>
<accession>A0A0M3ANW9</accession>
<organism evidence="5 6">
    <name type="scientific">Sphingobium chungbukense</name>
    <dbReference type="NCBI Taxonomy" id="56193"/>
    <lineage>
        <taxon>Bacteria</taxon>
        <taxon>Pseudomonadati</taxon>
        <taxon>Pseudomonadota</taxon>
        <taxon>Alphaproteobacteria</taxon>
        <taxon>Sphingomonadales</taxon>
        <taxon>Sphingomonadaceae</taxon>
        <taxon>Sphingobium</taxon>
    </lineage>
</organism>
<evidence type="ECO:0000256" key="3">
    <source>
        <dbReference type="ARBA" id="ARBA00022827"/>
    </source>
</evidence>
<dbReference type="Proteomes" id="UP000033874">
    <property type="component" value="Unassembled WGS sequence"/>
</dbReference>
<dbReference type="PATRIC" id="fig|56193.3.peg.3093"/>
<dbReference type="AlphaFoldDB" id="A0A0M3ANW9"/>
<dbReference type="SUPFAM" id="SSF51905">
    <property type="entry name" value="FAD/NAD(P)-binding domain"/>
    <property type="match status" value="1"/>
</dbReference>
<keyword evidence="6" id="KW-1185">Reference proteome</keyword>
<dbReference type="GO" id="GO:0016709">
    <property type="term" value="F:oxidoreductase activity, acting on paired donors, with incorporation or reduction of molecular oxygen, NAD(P)H as one donor, and incorporation of one atom of oxygen"/>
    <property type="evidence" value="ECO:0007669"/>
    <property type="project" value="UniProtKB-ARBA"/>
</dbReference>
<dbReference type="Gene3D" id="3.30.9.10">
    <property type="entry name" value="D-Amino Acid Oxidase, subunit A, domain 2"/>
    <property type="match status" value="1"/>
</dbReference>
<dbReference type="Gene3D" id="3.50.50.60">
    <property type="entry name" value="FAD/NAD(P)-binding domain"/>
    <property type="match status" value="1"/>
</dbReference>
<dbReference type="STRING" id="56193.YP76_14800"/>
<evidence type="ECO:0000313" key="5">
    <source>
        <dbReference type="EMBL" id="KKW91638.1"/>
    </source>
</evidence>
<reference evidence="5 6" key="1">
    <citation type="submission" date="2015-04" db="EMBL/GenBank/DDBJ databases">
        <title>Genome sequence of aromatic hydrocarbons-degrading Sphingobium chungbukense DJ77.</title>
        <authorList>
            <person name="Kim Y.-C."/>
            <person name="Chae J.-C."/>
        </authorList>
    </citation>
    <scope>NUCLEOTIDE SEQUENCE [LARGE SCALE GENOMIC DNA]</scope>
    <source>
        <strain evidence="5 6">DJ77</strain>
    </source>
</reference>
<evidence type="ECO:0000313" key="6">
    <source>
        <dbReference type="Proteomes" id="UP000033874"/>
    </source>
</evidence>
<comment type="cofactor">
    <cofactor evidence="1">
        <name>FAD</name>
        <dbReference type="ChEBI" id="CHEBI:57692"/>
    </cofactor>
</comment>
<dbReference type="InterPro" id="IPR036188">
    <property type="entry name" value="FAD/NAD-bd_sf"/>
</dbReference>
<name>A0A0M3ANW9_9SPHN</name>
<keyword evidence="3" id="KW-0274">FAD</keyword>
<dbReference type="GO" id="GO:0071949">
    <property type="term" value="F:FAD binding"/>
    <property type="evidence" value="ECO:0007669"/>
    <property type="project" value="InterPro"/>
</dbReference>
<dbReference type="Pfam" id="PF01494">
    <property type="entry name" value="FAD_binding_3"/>
    <property type="match status" value="1"/>
</dbReference>
<keyword evidence="2" id="KW-0285">Flavoprotein</keyword>
<dbReference type="PANTHER" id="PTHR43004">
    <property type="entry name" value="TRK SYSTEM POTASSIUM UPTAKE PROTEIN"/>
    <property type="match status" value="1"/>
</dbReference>
<comment type="caution">
    <text evidence="5">The sequence shown here is derived from an EMBL/GenBank/DDBJ whole genome shotgun (WGS) entry which is preliminary data.</text>
</comment>